<evidence type="ECO:0000256" key="4">
    <source>
        <dbReference type="ARBA" id="ARBA00022801"/>
    </source>
</evidence>
<dbReference type="PANTHER" id="PTHR43731:SF14">
    <property type="entry name" value="PRESENILIN-ASSOCIATED RHOMBOID-LIKE PROTEIN, MITOCHONDRIAL"/>
    <property type="match status" value="1"/>
</dbReference>
<name>A0A1H3HLT9_9ACTN</name>
<comment type="subcellular location">
    <subcellularLocation>
        <location evidence="1">Membrane</location>
        <topology evidence="1">Multi-pass membrane protein</topology>
    </subcellularLocation>
</comment>
<keyword evidence="6 7" id="KW-0472">Membrane</keyword>
<feature type="transmembrane region" description="Helical" evidence="7">
    <location>
        <begin position="77"/>
        <end position="98"/>
    </location>
</feature>
<evidence type="ECO:0000313" key="9">
    <source>
        <dbReference type="EMBL" id="SDY16461.1"/>
    </source>
</evidence>
<gene>
    <name evidence="9" type="ORF">SAMN05444365_101894</name>
</gene>
<dbReference type="OrthoDB" id="9807874at2"/>
<keyword evidence="9" id="KW-0645">Protease</keyword>
<evidence type="ECO:0000256" key="2">
    <source>
        <dbReference type="ARBA" id="ARBA00009045"/>
    </source>
</evidence>
<proteinExistence type="inferred from homology"/>
<keyword evidence="5 7" id="KW-1133">Transmembrane helix</keyword>
<sequence>MSESPPTAPVCYRHTSRETWVRCTRCERPICPDCMREASVGHQCPECVAEGRRTQRSARTAFGGGVAGREGYVTKALIGLNILVALIGVALSGAQALIGNGLFTSAGQLQAIGGVVGPSVQISEFGPVYPGIDNGGVYRLVTAMFIHYGLLHLLLNMWAIWVLGRNLEAVLGPVRFLALYLLAGLGGNVAAYLLSPGSLSAGASTAVFGLFAAYFIVLRRLRMDTSSVVGVLVVNLVLTFAVPRISWEGHVGGLIAGGLVGLVLAYAPRPHRTLIQAAGCGALLLVLLALTVLRMLTH</sequence>
<keyword evidence="3 7" id="KW-0812">Transmembrane</keyword>
<evidence type="ECO:0000256" key="3">
    <source>
        <dbReference type="ARBA" id="ARBA00022692"/>
    </source>
</evidence>
<reference evidence="10" key="1">
    <citation type="submission" date="2016-10" db="EMBL/GenBank/DDBJ databases">
        <authorList>
            <person name="Varghese N."/>
            <person name="Submissions S."/>
        </authorList>
    </citation>
    <scope>NUCLEOTIDE SEQUENCE [LARGE SCALE GENOMIC DNA]</scope>
    <source>
        <strain evidence="10">DSM 45245</strain>
    </source>
</reference>
<feature type="transmembrane region" description="Helical" evidence="7">
    <location>
        <begin position="249"/>
        <end position="267"/>
    </location>
</feature>
<dbReference type="AlphaFoldDB" id="A0A1H3HLT9"/>
<keyword evidence="10" id="KW-1185">Reference proteome</keyword>
<comment type="similarity">
    <text evidence="2">Belongs to the peptidase S54 family.</text>
</comment>
<dbReference type="RefSeq" id="WP_091551626.1">
    <property type="nucleotide sequence ID" value="NZ_FNPH01000001.1"/>
</dbReference>
<evidence type="ECO:0000313" key="10">
    <source>
        <dbReference type="Proteomes" id="UP000242415"/>
    </source>
</evidence>
<dbReference type="PANTHER" id="PTHR43731">
    <property type="entry name" value="RHOMBOID PROTEASE"/>
    <property type="match status" value="1"/>
</dbReference>
<dbReference type="GO" id="GO:0004252">
    <property type="term" value="F:serine-type endopeptidase activity"/>
    <property type="evidence" value="ECO:0007669"/>
    <property type="project" value="InterPro"/>
</dbReference>
<accession>A0A1H3HLT9</accession>
<dbReference type="Pfam" id="PF01694">
    <property type="entry name" value="Rhomboid"/>
    <property type="match status" value="1"/>
</dbReference>
<dbReference type="EMBL" id="FNPH01000001">
    <property type="protein sequence ID" value="SDY16461.1"/>
    <property type="molecule type" value="Genomic_DNA"/>
</dbReference>
<feature type="transmembrane region" description="Helical" evidence="7">
    <location>
        <begin position="176"/>
        <end position="194"/>
    </location>
</feature>
<dbReference type="InterPro" id="IPR022764">
    <property type="entry name" value="Peptidase_S54_rhomboid_dom"/>
</dbReference>
<keyword evidence="4" id="KW-0378">Hydrolase</keyword>
<evidence type="ECO:0000256" key="5">
    <source>
        <dbReference type="ARBA" id="ARBA00022989"/>
    </source>
</evidence>
<evidence type="ECO:0000256" key="1">
    <source>
        <dbReference type="ARBA" id="ARBA00004141"/>
    </source>
</evidence>
<dbReference type="SUPFAM" id="SSF144091">
    <property type="entry name" value="Rhomboid-like"/>
    <property type="match status" value="1"/>
</dbReference>
<dbReference type="InterPro" id="IPR035952">
    <property type="entry name" value="Rhomboid-like_sf"/>
</dbReference>
<dbReference type="Proteomes" id="UP000242415">
    <property type="component" value="Unassembled WGS sequence"/>
</dbReference>
<evidence type="ECO:0000259" key="8">
    <source>
        <dbReference type="Pfam" id="PF01694"/>
    </source>
</evidence>
<dbReference type="GO" id="GO:0016020">
    <property type="term" value="C:membrane"/>
    <property type="evidence" value="ECO:0007669"/>
    <property type="project" value="UniProtKB-SubCell"/>
</dbReference>
<dbReference type="STRING" id="405436.SAMN05444365_101894"/>
<dbReference type="GO" id="GO:0006508">
    <property type="term" value="P:proteolysis"/>
    <property type="evidence" value="ECO:0007669"/>
    <property type="project" value="UniProtKB-KW"/>
</dbReference>
<dbReference type="InterPro" id="IPR050925">
    <property type="entry name" value="Rhomboid_protease_S54"/>
</dbReference>
<feature type="transmembrane region" description="Helical" evidence="7">
    <location>
        <begin position="200"/>
        <end position="218"/>
    </location>
</feature>
<evidence type="ECO:0000256" key="6">
    <source>
        <dbReference type="ARBA" id="ARBA00023136"/>
    </source>
</evidence>
<feature type="transmembrane region" description="Helical" evidence="7">
    <location>
        <begin position="225"/>
        <end position="243"/>
    </location>
</feature>
<organism evidence="9 10">
    <name type="scientific">Micromonospora pattaloongensis</name>
    <dbReference type="NCBI Taxonomy" id="405436"/>
    <lineage>
        <taxon>Bacteria</taxon>
        <taxon>Bacillati</taxon>
        <taxon>Actinomycetota</taxon>
        <taxon>Actinomycetes</taxon>
        <taxon>Micromonosporales</taxon>
        <taxon>Micromonosporaceae</taxon>
        <taxon>Micromonospora</taxon>
    </lineage>
</organism>
<dbReference type="Gene3D" id="1.20.1540.10">
    <property type="entry name" value="Rhomboid-like"/>
    <property type="match status" value="1"/>
</dbReference>
<protein>
    <submittedName>
        <fullName evidence="9">Membrane associated serine protease, rhomboid family</fullName>
    </submittedName>
</protein>
<feature type="transmembrane region" description="Helical" evidence="7">
    <location>
        <begin position="145"/>
        <end position="164"/>
    </location>
</feature>
<evidence type="ECO:0000256" key="7">
    <source>
        <dbReference type="SAM" id="Phobius"/>
    </source>
</evidence>
<feature type="transmembrane region" description="Helical" evidence="7">
    <location>
        <begin position="274"/>
        <end position="296"/>
    </location>
</feature>
<feature type="domain" description="Peptidase S54 rhomboid" evidence="8">
    <location>
        <begin position="135"/>
        <end position="265"/>
    </location>
</feature>